<organism evidence="1 2">
    <name type="scientific">Actinoplanes campanulatus</name>
    <dbReference type="NCBI Taxonomy" id="113559"/>
    <lineage>
        <taxon>Bacteria</taxon>
        <taxon>Bacillati</taxon>
        <taxon>Actinomycetota</taxon>
        <taxon>Actinomycetes</taxon>
        <taxon>Micromonosporales</taxon>
        <taxon>Micromonosporaceae</taxon>
        <taxon>Actinoplanes</taxon>
    </lineage>
</organism>
<evidence type="ECO:0000313" key="1">
    <source>
        <dbReference type="EMBL" id="MBB3098009.1"/>
    </source>
</evidence>
<protein>
    <recommendedName>
        <fullName evidence="3">Cupin domain-containing protein</fullName>
    </recommendedName>
</protein>
<dbReference type="Gene3D" id="2.60.120.10">
    <property type="entry name" value="Jelly Rolls"/>
    <property type="match status" value="1"/>
</dbReference>
<evidence type="ECO:0000313" key="2">
    <source>
        <dbReference type="Proteomes" id="UP000590749"/>
    </source>
</evidence>
<keyword evidence="2" id="KW-1185">Reference proteome</keyword>
<dbReference type="AlphaFoldDB" id="A0A7W5ALI6"/>
<dbReference type="SUPFAM" id="SSF51182">
    <property type="entry name" value="RmlC-like cupins"/>
    <property type="match status" value="1"/>
</dbReference>
<evidence type="ECO:0008006" key="3">
    <source>
        <dbReference type="Google" id="ProtNLM"/>
    </source>
</evidence>
<sequence>MQRGTDHAWANRGDVPARVVFVLVDGEFDASLTKTLPGGLSGLMHGGPR</sequence>
<comment type="caution">
    <text evidence="1">The sequence shown here is derived from an EMBL/GenBank/DDBJ whole genome shotgun (WGS) entry which is preliminary data.</text>
</comment>
<gene>
    <name evidence="1" type="ORF">FHR83_005694</name>
</gene>
<name>A0A7W5ALI6_9ACTN</name>
<dbReference type="InterPro" id="IPR014710">
    <property type="entry name" value="RmlC-like_jellyroll"/>
</dbReference>
<proteinExistence type="predicted"/>
<dbReference type="InterPro" id="IPR011051">
    <property type="entry name" value="RmlC_Cupin_sf"/>
</dbReference>
<accession>A0A7W5ALI6</accession>
<reference evidence="1 2" key="1">
    <citation type="submission" date="2020-08" db="EMBL/GenBank/DDBJ databases">
        <title>Genomic Encyclopedia of Type Strains, Phase III (KMG-III): the genomes of soil and plant-associated and newly described type strains.</title>
        <authorList>
            <person name="Whitman W."/>
        </authorList>
    </citation>
    <scope>NUCLEOTIDE SEQUENCE [LARGE SCALE GENOMIC DNA]</scope>
    <source>
        <strain evidence="1 2">CECT 3287</strain>
    </source>
</reference>
<dbReference type="Proteomes" id="UP000590749">
    <property type="component" value="Unassembled WGS sequence"/>
</dbReference>
<dbReference type="EMBL" id="JACHXF010000013">
    <property type="protein sequence ID" value="MBB3098009.1"/>
    <property type="molecule type" value="Genomic_DNA"/>
</dbReference>